<evidence type="ECO:0000259" key="2">
    <source>
        <dbReference type="PROSITE" id="PS50181"/>
    </source>
</evidence>
<dbReference type="InterPro" id="IPR036047">
    <property type="entry name" value="F-box-like_dom_sf"/>
</dbReference>
<reference evidence="3" key="1">
    <citation type="submission" date="2021-01" db="EMBL/GenBank/DDBJ databases">
        <authorList>
            <person name="Kaushik A."/>
        </authorList>
    </citation>
    <scope>NUCLEOTIDE SEQUENCE</scope>
    <source>
        <strain evidence="3">AG5</strain>
    </source>
</reference>
<dbReference type="Pfam" id="PF12937">
    <property type="entry name" value="F-box-like"/>
    <property type="match status" value="1"/>
</dbReference>
<organism evidence="3 4">
    <name type="scientific">Rhizoctonia solani</name>
    <dbReference type="NCBI Taxonomy" id="456999"/>
    <lineage>
        <taxon>Eukaryota</taxon>
        <taxon>Fungi</taxon>
        <taxon>Dikarya</taxon>
        <taxon>Basidiomycota</taxon>
        <taxon>Agaricomycotina</taxon>
        <taxon>Agaricomycetes</taxon>
        <taxon>Cantharellales</taxon>
        <taxon>Ceratobasidiaceae</taxon>
        <taxon>Rhizoctonia</taxon>
    </lineage>
</organism>
<feature type="region of interest" description="Disordered" evidence="1">
    <location>
        <begin position="1"/>
        <end position="80"/>
    </location>
</feature>
<evidence type="ECO:0000313" key="4">
    <source>
        <dbReference type="Proteomes" id="UP000663827"/>
    </source>
</evidence>
<feature type="compositionally biased region" description="Basic residues" evidence="1">
    <location>
        <begin position="70"/>
        <end position="80"/>
    </location>
</feature>
<feature type="compositionally biased region" description="Polar residues" evidence="1">
    <location>
        <begin position="13"/>
        <end position="26"/>
    </location>
</feature>
<sequence length="403" mass="45940">MHEDQLVRHTLPPSRQTQSRILSMSRTIPRDRQTTGAVSEESNEIAPTADVLSSSAGGSMVRFTSAPPRKQARTAKHKSSKKAKDGLLSILLNLPVELFAEIARSLKPIDILSLARTCKSFRGVLMRRSSEFIWKCAVEGLAYHLLPPPPWLDMPQYVSLVYTKSCMACGSNRLGPGYDSGAYPKFQRELVIRLCALCQPNVLIRSEDIPEDIKPLIMIAHVNISYEKGVNMNNGQYGLRDEVTRITKQFEAKKVEFSGDKEKLGAWQHAKRGAIKHCSQRNYGKLIQDISENQAKERGEIKQLFRFDPSVEKRLAELGWEHDICYVPKSLKGWVPLTKQPRKLTDRIWRNLYPKLETFLERARSERLTELPFRQQHAIISLWKNKEHDLGIRVLVLPRHAAA</sequence>
<dbReference type="PROSITE" id="PS50181">
    <property type="entry name" value="FBOX"/>
    <property type="match status" value="1"/>
</dbReference>
<proteinExistence type="predicted"/>
<gene>
    <name evidence="3" type="ORF">RDB_LOCUS42987</name>
</gene>
<feature type="non-terminal residue" evidence="3">
    <location>
        <position position="1"/>
    </location>
</feature>
<dbReference type="EMBL" id="CAJNJQ010000852">
    <property type="protein sequence ID" value="CAE7104324.1"/>
    <property type="molecule type" value="Genomic_DNA"/>
</dbReference>
<feature type="domain" description="F-box" evidence="2">
    <location>
        <begin position="88"/>
        <end position="137"/>
    </location>
</feature>
<protein>
    <recommendedName>
        <fullName evidence="2">F-box domain-containing protein</fullName>
    </recommendedName>
</protein>
<accession>A0A8H3DVM4</accession>
<dbReference type="AlphaFoldDB" id="A0A8H3DVM4"/>
<evidence type="ECO:0000256" key="1">
    <source>
        <dbReference type="SAM" id="MobiDB-lite"/>
    </source>
</evidence>
<dbReference type="SMART" id="SM00256">
    <property type="entry name" value="FBOX"/>
    <property type="match status" value="1"/>
</dbReference>
<dbReference type="Proteomes" id="UP000663827">
    <property type="component" value="Unassembled WGS sequence"/>
</dbReference>
<comment type="caution">
    <text evidence="3">The sequence shown here is derived from an EMBL/GenBank/DDBJ whole genome shotgun (WGS) entry which is preliminary data.</text>
</comment>
<evidence type="ECO:0000313" key="3">
    <source>
        <dbReference type="EMBL" id="CAE7104324.1"/>
    </source>
</evidence>
<name>A0A8H3DVM4_9AGAM</name>
<dbReference type="InterPro" id="IPR001810">
    <property type="entry name" value="F-box_dom"/>
</dbReference>
<dbReference type="SUPFAM" id="SSF81383">
    <property type="entry name" value="F-box domain"/>
    <property type="match status" value="1"/>
</dbReference>